<name>A0ABQ3GX21_9GAMM</name>
<dbReference type="EMBL" id="BMZR01000008">
    <property type="protein sequence ID" value="GHD37524.1"/>
    <property type="molecule type" value="Genomic_DNA"/>
</dbReference>
<proteinExistence type="predicted"/>
<evidence type="ECO:0008006" key="3">
    <source>
        <dbReference type="Google" id="ProtNLM"/>
    </source>
</evidence>
<keyword evidence="2" id="KW-1185">Reference proteome</keyword>
<dbReference type="Proteomes" id="UP000610203">
    <property type="component" value="Unassembled WGS sequence"/>
</dbReference>
<protein>
    <recommendedName>
        <fullName evidence="3">Integrase</fullName>
    </recommendedName>
</protein>
<comment type="caution">
    <text evidence="1">The sequence shown here is derived from an EMBL/GenBank/DDBJ whole genome shotgun (WGS) entry which is preliminary data.</text>
</comment>
<sequence>MLDLNDLKPKPTQRFSKHRSIIIKMRFSGGLKEDIQCIKVLTLTGIVRILHAIDIFNLSKH</sequence>
<dbReference type="RefSeq" id="WP_189586698.1">
    <property type="nucleotide sequence ID" value="NZ_BMZR01000008.1"/>
</dbReference>
<accession>A0ABQ3GX21</accession>
<evidence type="ECO:0000313" key="2">
    <source>
        <dbReference type="Proteomes" id="UP000610203"/>
    </source>
</evidence>
<organism evidence="1 2">
    <name type="scientific">Psychrobacter glaciei</name>
    <dbReference type="NCBI Taxonomy" id="619771"/>
    <lineage>
        <taxon>Bacteria</taxon>
        <taxon>Pseudomonadati</taxon>
        <taxon>Pseudomonadota</taxon>
        <taxon>Gammaproteobacteria</taxon>
        <taxon>Moraxellales</taxon>
        <taxon>Moraxellaceae</taxon>
        <taxon>Psychrobacter</taxon>
    </lineage>
</organism>
<evidence type="ECO:0000313" key="1">
    <source>
        <dbReference type="EMBL" id="GHD37524.1"/>
    </source>
</evidence>
<gene>
    <name evidence="1" type="ORF">GCM10016272_25710</name>
</gene>
<reference evidence="2" key="1">
    <citation type="journal article" date="2019" name="Int. J. Syst. Evol. Microbiol.">
        <title>The Global Catalogue of Microorganisms (GCM) 10K type strain sequencing project: providing services to taxonomists for standard genome sequencing and annotation.</title>
        <authorList>
            <consortium name="The Broad Institute Genomics Platform"/>
            <consortium name="The Broad Institute Genome Sequencing Center for Infectious Disease"/>
            <person name="Wu L."/>
            <person name="Ma J."/>
        </authorList>
    </citation>
    <scope>NUCLEOTIDE SEQUENCE [LARGE SCALE GENOMIC DNA]</scope>
    <source>
        <strain evidence="2">KCTC 42280</strain>
    </source>
</reference>